<evidence type="ECO:0000313" key="5">
    <source>
        <dbReference type="Proteomes" id="UP001239994"/>
    </source>
</evidence>
<evidence type="ECO:0000313" key="4">
    <source>
        <dbReference type="EMBL" id="KAK1786826.1"/>
    </source>
</evidence>
<keyword evidence="2" id="KW-0812">Transmembrane</keyword>
<dbReference type="InterPro" id="IPR003597">
    <property type="entry name" value="Ig_C1-set"/>
</dbReference>
<dbReference type="InterPro" id="IPR036179">
    <property type="entry name" value="Ig-like_dom_sf"/>
</dbReference>
<keyword evidence="2" id="KW-1133">Transmembrane helix</keyword>
<evidence type="ECO:0000256" key="1">
    <source>
        <dbReference type="SAM" id="MobiDB-lite"/>
    </source>
</evidence>
<feature type="transmembrane region" description="Helical" evidence="2">
    <location>
        <begin position="192"/>
        <end position="213"/>
    </location>
</feature>
<comment type="caution">
    <text evidence="4">The sequence shown here is derived from an EMBL/GenBank/DDBJ whole genome shotgun (WGS) entry which is preliminary data.</text>
</comment>
<keyword evidence="2" id="KW-0472">Membrane</keyword>
<dbReference type="Gene3D" id="2.60.40.10">
    <property type="entry name" value="Immunoglobulins"/>
    <property type="match status" value="1"/>
</dbReference>
<organism evidence="4 5">
    <name type="scientific">Electrophorus voltai</name>
    <dbReference type="NCBI Taxonomy" id="2609070"/>
    <lineage>
        <taxon>Eukaryota</taxon>
        <taxon>Metazoa</taxon>
        <taxon>Chordata</taxon>
        <taxon>Craniata</taxon>
        <taxon>Vertebrata</taxon>
        <taxon>Euteleostomi</taxon>
        <taxon>Actinopterygii</taxon>
        <taxon>Neopterygii</taxon>
        <taxon>Teleostei</taxon>
        <taxon>Ostariophysi</taxon>
        <taxon>Gymnotiformes</taxon>
        <taxon>Gymnotoidei</taxon>
        <taxon>Gymnotidae</taxon>
        <taxon>Electrophorus</taxon>
    </lineage>
</organism>
<accession>A0AAD9DM53</accession>
<protein>
    <recommendedName>
        <fullName evidence="3">Ig-like domain-containing protein</fullName>
    </recommendedName>
</protein>
<dbReference type="PROSITE" id="PS50835">
    <property type="entry name" value="IG_LIKE"/>
    <property type="match status" value="1"/>
</dbReference>
<dbReference type="Pfam" id="PF07654">
    <property type="entry name" value="C1-set"/>
    <property type="match status" value="1"/>
</dbReference>
<sequence>MPKTCSYLHSNWNIIFPSNNTESNQIKEPKVSAYLTTKQDNEKNILLCQARNMFPDMVKITWEAEDQNKNTVKVPGTDDELLEQRDEGQEVSVTSMLIINHQKAKYSKFNCIVQHDSSVNKDQRFTIERGEEKPDVTPVPGLVQTCPPPKVKQEGEGEDQEGGDDQVEGEGPDEKLNWGSPGLSRSLYLFRLTYVVLLVKNVLYFCSVSVLLYKRRAWNKEIHMSKT</sequence>
<evidence type="ECO:0000259" key="3">
    <source>
        <dbReference type="PROSITE" id="PS50835"/>
    </source>
</evidence>
<gene>
    <name evidence="4" type="ORF">P4O66_017009</name>
</gene>
<dbReference type="AlphaFoldDB" id="A0AAD9DM53"/>
<keyword evidence="5" id="KW-1185">Reference proteome</keyword>
<feature type="region of interest" description="Disordered" evidence="1">
    <location>
        <begin position="126"/>
        <end position="177"/>
    </location>
</feature>
<dbReference type="InterPro" id="IPR007110">
    <property type="entry name" value="Ig-like_dom"/>
</dbReference>
<dbReference type="Proteomes" id="UP001239994">
    <property type="component" value="Unassembled WGS sequence"/>
</dbReference>
<dbReference type="SUPFAM" id="SSF48726">
    <property type="entry name" value="Immunoglobulin"/>
    <property type="match status" value="1"/>
</dbReference>
<feature type="compositionally biased region" description="Basic and acidic residues" evidence="1">
    <location>
        <begin position="126"/>
        <end position="135"/>
    </location>
</feature>
<proteinExistence type="predicted"/>
<dbReference type="EMBL" id="JAROKS010000024">
    <property type="protein sequence ID" value="KAK1786826.1"/>
    <property type="molecule type" value="Genomic_DNA"/>
</dbReference>
<reference evidence="4" key="1">
    <citation type="submission" date="2023-03" db="EMBL/GenBank/DDBJ databases">
        <title>Electrophorus voltai genome.</title>
        <authorList>
            <person name="Bian C."/>
        </authorList>
    </citation>
    <scope>NUCLEOTIDE SEQUENCE</scope>
    <source>
        <strain evidence="4">CB-2022</strain>
        <tissue evidence="4">Muscle</tissue>
    </source>
</reference>
<dbReference type="CDD" id="cd00098">
    <property type="entry name" value="IgC1"/>
    <property type="match status" value="1"/>
</dbReference>
<feature type="domain" description="Ig-like" evidence="3">
    <location>
        <begin position="29"/>
        <end position="126"/>
    </location>
</feature>
<name>A0AAD9DM53_9TELE</name>
<dbReference type="InterPro" id="IPR013783">
    <property type="entry name" value="Ig-like_fold"/>
</dbReference>
<evidence type="ECO:0000256" key="2">
    <source>
        <dbReference type="SAM" id="Phobius"/>
    </source>
</evidence>
<feature type="compositionally biased region" description="Acidic residues" evidence="1">
    <location>
        <begin position="156"/>
        <end position="171"/>
    </location>
</feature>